<gene>
    <name evidence="1" type="ORF">HMPREF9942_00267</name>
</gene>
<dbReference type="AlphaFoldDB" id="H1HCR6"/>
<comment type="caution">
    <text evidence="1">The sequence shown here is derived from an EMBL/GenBank/DDBJ whole genome shotgun (WGS) entry which is preliminary data.</text>
</comment>
<evidence type="ECO:0000313" key="1">
    <source>
        <dbReference type="EMBL" id="EHO79264.1"/>
    </source>
</evidence>
<sequence length="118" mass="14258">MCFIICYNNAIRCNKQITINYLHFIISYKIFKNYFRRRKNTENKKIVKFIEALKEKGYINTNSNTNIENTIKKISYLEDKLTDEEFEELQKLFFIVIENIKDEYFELGMIAGKVMQDE</sequence>
<dbReference type="Proteomes" id="UP000004565">
    <property type="component" value="Unassembled WGS sequence"/>
</dbReference>
<name>H1HCR6_9FUSO</name>
<reference evidence="1 2" key="1">
    <citation type="submission" date="2011-12" db="EMBL/GenBank/DDBJ databases">
        <title>The Genome Sequence of Fusobacterium nucleatum subsp. animalis OT 420.</title>
        <authorList>
            <consortium name="The Broad Institute Genome Sequencing Platform"/>
            <person name="Earl A."/>
            <person name="Ward D."/>
            <person name="Feldgarden M."/>
            <person name="Gevers D."/>
            <person name="Izard J."/>
            <person name="Blanton J.M."/>
            <person name="Mathney J."/>
            <person name="Tanner A.C."/>
            <person name="Dewhirst F.E."/>
            <person name="Young S.K."/>
            <person name="Zeng Q."/>
            <person name="Gargeya S."/>
            <person name="Fitzgerald M."/>
            <person name="Haas B."/>
            <person name="Abouelleil A."/>
            <person name="Alvarado L."/>
            <person name="Arachchi H.M."/>
            <person name="Berlin A."/>
            <person name="Chapman S.B."/>
            <person name="Gearin G."/>
            <person name="Goldberg J."/>
            <person name="Griggs A."/>
            <person name="Gujja S."/>
            <person name="Hansen M."/>
            <person name="Heiman D."/>
            <person name="Howarth C."/>
            <person name="Larimer J."/>
            <person name="Lui A."/>
            <person name="MacDonald P.J.P."/>
            <person name="McCowen C."/>
            <person name="Montmayeur A."/>
            <person name="Murphy C."/>
            <person name="Neiman D."/>
            <person name="Pearson M."/>
            <person name="Priest M."/>
            <person name="Roberts A."/>
            <person name="Saif S."/>
            <person name="Shea T."/>
            <person name="Sisk P."/>
            <person name="Stolte C."/>
            <person name="Sykes S."/>
            <person name="Wortman J."/>
            <person name="Nusbaum C."/>
            <person name="Birren B."/>
        </authorList>
    </citation>
    <scope>NUCLEOTIDE SEQUENCE [LARGE SCALE GENOMIC DNA]</scope>
    <source>
        <strain evidence="2">F0419</strain>
    </source>
</reference>
<dbReference type="EMBL" id="AGEH01000006">
    <property type="protein sequence ID" value="EHO79264.1"/>
    <property type="molecule type" value="Genomic_DNA"/>
</dbReference>
<proteinExistence type="predicted"/>
<protein>
    <submittedName>
        <fullName evidence="1">Uncharacterized protein</fullName>
    </submittedName>
</protein>
<evidence type="ECO:0000313" key="2">
    <source>
        <dbReference type="Proteomes" id="UP000004565"/>
    </source>
</evidence>
<dbReference type="PATRIC" id="fig|999414.3.peg.264"/>
<organism evidence="1 2">
    <name type="scientific">Fusobacterium animalis F0419</name>
    <dbReference type="NCBI Taxonomy" id="999414"/>
    <lineage>
        <taxon>Bacteria</taxon>
        <taxon>Fusobacteriati</taxon>
        <taxon>Fusobacteriota</taxon>
        <taxon>Fusobacteriia</taxon>
        <taxon>Fusobacteriales</taxon>
        <taxon>Fusobacteriaceae</taxon>
        <taxon>Fusobacterium</taxon>
    </lineage>
</organism>
<dbReference type="RefSeq" id="WP_005908913.1">
    <property type="nucleotide sequence ID" value="NZ_AKCE01000001.1"/>
</dbReference>
<accession>H1HCR6</accession>
<dbReference type="HOGENOM" id="CLU_167477_0_0_0"/>